<dbReference type="Proteomes" id="UP000320776">
    <property type="component" value="Chromosome"/>
</dbReference>
<organism evidence="3 4">
    <name type="scientific">Sporomusa termitida</name>
    <dbReference type="NCBI Taxonomy" id="2377"/>
    <lineage>
        <taxon>Bacteria</taxon>
        <taxon>Bacillati</taxon>
        <taxon>Bacillota</taxon>
        <taxon>Negativicutes</taxon>
        <taxon>Selenomonadales</taxon>
        <taxon>Sporomusaceae</taxon>
        <taxon>Sporomusa</taxon>
    </lineage>
</organism>
<dbReference type="InterPro" id="IPR029068">
    <property type="entry name" value="Glyas_Bleomycin-R_OHBP_Dase"/>
</dbReference>
<evidence type="ECO:0000313" key="3">
    <source>
        <dbReference type="EMBL" id="QDR83314.1"/>
    </source>
</evidence>
<keyword evidence="4" id="KW-1185">Reference proteome</keyword>
<reference evidence="3 4" key="1">
    <citation type="submission" date="2019-02" db="EMBL/GenBank/DDBJ databases">
        <title>Closed genome of Sporomusa termitida DSM 4440.</title>
        <authorList>
            <person name="Poehlein A."/>
            <person name="Daniel R."/>
        </authorList>
    </citation>
    <scope>NUCLEOTIDE SEQUENCE [LARGE SCALE GENOMIC DNA]</scope>
    <source>
        <strain evidence="3 4">DSM 4440</strain>
    </source>
</reference>
<dbReference type="RefSeq" id="WP_170233385.1">
    <property type="nucleotide sequence ID" value="NZ_CP036259.1"/>
</dbReference>
<dbReference type="GO" id="GO:0004493">
    <property type="term" value="F:methylmalonyl-CoA epimerase activity"/>
    <property type="evidence" value="ECO:0007669"/>
    <property type="project" value="TreeGrafter"/>
</dbReference>
<evidence type="ECO:0000313" key="4">
    <source>
        <dbReference type="Proteomes" id="UP000320776"/>
    </source>
</evidence>
<dbReference type="InterPro" id="IPR037523">
    <property type="entry name" value="VOC_core"/>
</dbReference>
<dbReference type="PANTHER" id="PTHR43048">
    <property type="entry name" value="METHYLMALONYL-COA EPIMERASE"/>
    <property type="match status" value="1"/>
</dbReference>
<evidence type="ECO:0000259" key="2">
    <source>
        <dbReference type="PROSITE" id="PS51819"/>
    </source>
</evidence>
<dbReference type="PANTHER" id="PTHR43048:SF3">
    <property type="entry name" value="METHYLMALONYL-COA EPIMERASE, MITOCHONDRIAL"/>
    <property type="match status" value="1"/>
</dbReference>
<dbReference type="Pfam" id="PF00903">
    <property type="entry name" value="Glyoxalase"/>
    <property type="match status" value="1"/>
</dbReference>
<dbReference type="InterPro" id="IPR051785">
    <property type="entry name" value="MMCE/EMCE_epimerase"/>
</dbReference>
<dbReference type="EMBL" id="CP036259">
    <property type="protein sequence ID" value="QDR83314.1"/>
    <property type="molecule type" value="Genomic_DNA"/>
</dbReference>
<accession>A0A517E134</accession>
<name>A0A517E134_9FIRM</name>
<feature type="domain" description="VOC" evidence="2">
    <location>
        <begin position="3"/>
        <end position="121"/>
    </location>
</feature>
<dbReference type="Gene3D" id="3.10.180.10">
    <property type="entry name" value="2,3-Dihydroxybiphenyl 1,2-Dioxygenase, domain 1"/>
    <property type="match status" value="1"/>
</dbReference>
<dbReference type="AlphaFoldDB" id="A0A517E134"/>
<dbReference type="GO" id="GO:0046491">
    <property type="term" value="P:L-methylmalonyl-CoA metabolic process"/>
    <property type="evidence" value="ECO:0007669"/>
    <property type="project" value="TreeGrafter"/>
</dbReference>
<evidence type="ECO:0000256" key="1">
    <source>
        <dbReference type="ARBA" id="ARBA00022723"/>
    </source>
</evidence>
<dbReference type="GO" id="GO:0046872">
    <property type="term" value="F:metal ion binding"/>
    <property type="evidence" value="ECO:0007669"/>
    <property type="project" value="UniProtKB-KW"/>
</dbReference>
<sequence>MFAVAHIGLVVTNADQSLAFYTRILGCQVEDQYEDERIRLIFIKSGQLTIELIQYQADSVPVRSAGRVDHIAFFVNDITAEIAKLRQHKIPLLFEQPQIVGKQKIMFFTGPDGERLEFVQKLQ</sequence>
<keyword evidence="1" id="KW-0479">Metal-binding</keyword>
<proteinExistence type="predicted"/>
<dbReference type="KEGG" id="sted:SPTER_47980"/>
<protein>
    <submittedName>
        <fullName evidence="3">Methylmalonyl-CoA epimerase</fullName>
    </submittedName>
</protein>
<gene>
    <name evidence="3" type="ORF">SPTER_47980</name>
</gene>
<dbReference type="PROSITE" id="PS51819">
    <property type="entry name" value="VOC"/>
    <property type="match status" value="1"/>
</dbReference>
<dbReference type="InterPro" id="IPR004360">
    <property type="entry name" value="Glyas_Fos-R_dOase_dom"/>
</dbReference>
<dbReference type="SUPFAM" id="SSF54593">
    <property type="entry name" value="Glyoxalase/Bleomycin resistance protein/Dihydroxybiphenyl dioxygenase"/>
    <property type="match status" value="1"/>
</dbReference>